<evidence type="ECO:0000313" key="3">
    <source>
        <dbReference type="Proteomes" id="UP000011513"/>
    </source>
</evidence>
<gene>
    <name evidence="2" type="ORF">C474_01442</name>
</gene>
<dbReference type="OrthoDB" id="270824at2157"/>
<keyword evidence="3" id="KW-1185">Reference proteome</keyword>
<sequence length="199" mass="20578">MRRRSLLAGLAAALSGCAAARDAADRIPFSGATSTNGSTGAESDEEGALGASGTAASGTERARVGLPPSSVGTVSQFDPASVFERVSVGAAEEYHHRVVVWNAAPEKREVTIRLRDVDAGRTVVDAEVRFPAYQAFEMRLFDPADYVLVVGAAGEGTRRLGIPRSFVDCDGSETVVAVRSGGGVDAAVRSTTVLCDFGG</sequence>
<evidence type="ECO:0000313" key="2">
    <source>
        <dbReference type="EMBL" id="ELZ34983.1"/>
    </source>
</evidence>
<name>M0DJK1_HALPD</name>
<proteinExistence type="predicted"/>
<dbReference type="AlphaFoldDB" id="M0DJK1"/>
<evidence type="ECO:0000256" key="1">
    <source>
        <dbReference type="SAM" id="MobiDB-lite"/>
    </source>
</evidence>
<evidence type="ECO:0008006" key="4">
    <source>
        <dbReference type="Google" id="ProtNLM"/>
    </source>
</evidence>
<comment type="caution">
    <text evidence="2">The sequence shown here is derived from an EMBL/GenBank/DDBJ whole genome shotgun (WGS) entry which is preliminary data.</text>
</comment>
<reference evidence="2 3" key="1">
    <citation type="journal article" date="2014" name="PLoS Genet.">
        <title>Phylogenetically driven sequencing of extremely halophilic archaea reveals strategies for static and dynamic osmo-response.</title>
        <authorList>
            <person name="Becker E.A."/>
            <person name="Seitzer P.M."/>
            <person name="Tritt A."/>
            <person name="Larsen D."/>
            <person name="Krusor M."/>
            <person name="Yao A.I."/>
            <person name="Wu D."/>
            <person name="Madern D."/>
            <person name="Eisen J.A."/>
            <person name="Darling A.E."/>
            <person name="Facciotti M.T."/>
        </authorList>
    </citation>
    <scope>NUCLEOTIDE SEQUENCE [LARGE SCALE GENOMIC DNA]</scope>
    <source>
        <strain evidence="2 3">JCM 14848</strain>
    </source>
</reference>
<feature type="compositionally biased region" description="Polar residues" evidence="1">
    <location>
        <begin position="31"/>
        <end position="41"/>
    </location>
</feature>
<dbReference type="EMBL" id="AOIV01000003">
    <property type="protein sequence ID" value="ELZ34983.1"/>
    <property type="molecule type" value="Genomic_DNA"/>
</dbReference>
<accession>M0DJK1</accession>
<dbReference type="RefSeq" id="WP_008383236.1">
    <property type="nucleotide sequence ID" value="NZ_AOIV01000003.1"/>
</dbReference>
<organism evidence="2 3">
    <name type="scientific">Halogeometricum pallidum JCM 14848</name>
    <dbReference type="NCBI Taxonomy" id="1227487"/>
    <lineage>
        <taxon>Archaea</taxon>
        <taxon>Methanobacteriati</taxon>
        <taxon>Methanobacteriota</taxon>
        <taxon>Stenosarchaea group</taxon>
        <taxon>Halobacteria</taxon>
        <taxon>Halobacteriales</taxon>
        <taxon>Haloferacaceae</taxon>
        <taxon>Halogeometricum</taxon>
    </lineage>
</organism>
<dbReference type="PROSITE" id="PS51257">
    <property type="entry name" value="PROKAR_LIPOPROTEIN"/>
    <property type="match status" value="1"/>
</dbReference>
<feature type="region of interest" description="Disordered" evidence="1">
    <location>
        <begin position="29"/>
        <end position="72"/>
    </location>
</feature>
<dbReference type="eggNOG" id="arCOG06378">
    <property type="taxonomic scope" value="Archaea"/>
</dbReference>
<protein>
    <recommendedName>
        <fullName evidence="4">Lipoprotein</fullName>
    </recommendedName>
</protein>
<dbReference type="Proteomes" id="UP000011513">
    <property type="component" value="Unassembled WGS sequence"/>
</dbReference>
<feature type="compositionally biased region" description="Low complexity" evidence="1">
    <location>
        <begin position="48"/>
        <end position="59"/>
    </location>
</feature>
<dbReference type="InParanoid" id="M0DJK1"/>